<dbReference type="Proteomes" id="UP000441399">
    <property type="component" value="Unassembled WGS sequence"/>
</dbReference>
<dbReference type="AlphaFoldDB" id="A0A5S9PUC0"/>
<dbReference type="EMBL" id="CACSIO010000012">
    <property type="protein sequence ID" value="CAA0108052.1"/>
    <property type="molecule type" value="Genomic_DNA"/>
</dbReference>
<keyword evidence="3" id="KW-1185">Reference proteome</keyword>
<protein>
    <submittedName>
        <fullName evidence="2">Uncharacterized protein</fullName>
    </submittedName>
</protein>
<gene>
    <name evidence="2" type="ORF">OPDIPICF_01296</name>
</gene>
<feature type="signal peptide" evidence="1">
    <location>
        <begin position="1"/>
        <end position="22"/>
    </location>
</feature>
<proteinExistence type="predicted"/>
<evidence type="ECO:0000256" key="1">
    <source>
        <dbReference type="SAM" id="SignalP"/>
    </source>
</evidence>
<keyword evidence="1" id="KW-0732">Signal</keyword>
<organism evidence="2 3">
    <name type="scientific">BD1-7 clade bacterium</name>
    <dbReference type="NCBI Taxonomy" id="2029982"/>
    <lineage>
        <taxon>Bacteria</taxon>
        <taxon>Pseudomonadati</taxon>
        <taxon>Pseudomonadota</taxon>
        <taxon>Gammaproteobacteria</taxon>
        <taxon>Cellvibrionales</taxon>
        <taxon>Spongiibacteraceae</taxon>
        <taxon>BD1-7 clade</taxon>
    </lineage>
</organism>
<accession>A0A5S9PUC0</accession>
<feature type="chain" id="PRO_5024879774" evidence="1">
    <location>
        <begin position="23"/>
        <end position="432"/>
    </location>
</feature>
<evidence type="ECO:0000313" key="3">
    <source>
        <dbReference type="Proteomes" id="UP000441399"/>
    </source>
</evidence>
<reference evidence="2 3" key="1">
    <citation type="submission" date="2019-11" db="EMBL/GenBank/DDBJ databases">
        <authorList>
            <person name="Holert J."/>
        </authorList>
    </citation>
    <scope>NUCLEOTIDE SEQUENCE [LARGE SCALE GENOMIC DNA]</scope>
    <source>
        <strain evidence="2">SB11_3</strain>
    </source>
</reference>
<evidence type="ECO:0000313" key="2">
    <source>
        <dbReference type="EMBL" id="CAA0108052.1"/>
    </source>
</evidence>
<dbReference type="OrthoDB" id="4463518at2"/>
<sequence length="432" mass="45007">MNKTILSTAISTIALLSAQTYADQYIQDDQIVSGSLCVGTDCSNGENFGFDTIRLKENNVRIRAVDSSSSSSFPTIDWQLTFNDSANGGINKFSIDEIDSGRTPFTIVSSAPSHSIYVRDNGFVGFNTSAPVVNLHLKYGNSPSLRLEQDGSSGFTSQVWDVAGNETNFFIRDATNGSKIPFKIKPSAPNDSLFIAADGDIGFETSTPDGILDIAHPADANNHAVLISPVGYFGINIDNGKMPAGLLDVQTTGGKSHLTVTPAGKVGINTSAPVNMVEVKSTDGTQTRFSVADGGAISTGNNSSGTPRLTVAADGKVGIGTSAPSANLEVAGTDGATNLKITDKSSGLILSGDNVTALRVENTATETTRLLVAIENNGPTGIAIKDSSADGIEWFILNTPGGLKFFANGTQVMRLNSDGSLDLKGAVNPNSL</sequence>
<name>A0A5S9PUC0_9GAMM</name>